<organism evidence="2 3">
    <name type="scientific">Amycolatopsis vastitatis</name>
    <dbReference type="NCBI Taxonomy" id="1905142"/>
    <lineage>
        <taxon>Bacteria</taxon>
        <taxon>Bacillati</taxon>
        <taxon>Actinomycetota</taxon>
        <taxon>Actinomycetes</taxon>
        <taxon>Pseudonocardiales</taxon>
        <taxon>Pseudonocardiaceae</taxon>
        <taxon>Amycolatopsis</taxon>
    </lineage>
</organism>
<name>A0A229SKD3_9PSEU</name>
<dbReference type="SUPFAM" id="SSF49482">
    <property type="entry name" value="Aromatic compound dioxygenase"/>
    <property type="match status" value="1"/>
</dbReference>
<dbReference type="OrthoDB" id="9800887at2"/>
<comment type="caution">
    <text evidence="2">The sequence shown here is derived from an EMBL/GenBank/DDBJ whole genome shotgun (WGS) entry which is preliminary data.</text>
</comment>
<dbReference type="EMBL" id="NMUL01000101">
    <property type="protein sequence ID" value="OXM59101.1"/>
    <property type="molecule type" value="Genomic_DNA"/>
</dbReference>
<dbReference type="GO" id="GO:0016702">
    <property type="term" value="F:oxidoreductase activity, acting on single donors with incorporation of molecular oxygen, incorporation of two atoms of oxygen"/>
    <property type="evidence" value="ECO:0007669"/>
    <property type="project" value="InterPro"/>
</dbReference>
<proteinExistence type="predicted"/>
<accession>A0A229SKD3</accession>
<dbReference type="Gene3D" id="2.60.130.10">
    <property type="entry name" value="Aromatic compound dioxygenase"/>
    <property type="match status" value="1"/>
</dbReference>
<dbReference type="Pfam" id="PF00775">
    <property type="entry name" value="Dioxygenase_C"/>
    <property type="match status" value="1"/>
</dbReference>
<protein>
    <submittedName>
        <fullName evidence="2">Protocatechuate 3,4-dioxygenase</fullName>
    </submittedName>
</protein>
<dbReference type="PANTHER" id="PTHR34315:SF1">
    <property type="entry name" value="INTRADIOL RING-CLEAVAGE DIOXYGENASES DOMAIN-CONTAINING PROTEIN-RELATED"/>
    <property type="match status" value="1"/>
</dbReference>
<dbReference type="PANTHER" id="PTHR34315">
    <property type="match status" value="1"/>
</dbReference>
<sequence>MTLTVHRPSTLRGRLVRRVLTALMSRIDNRAAIRRAATFTPHDATLNHGKGPYYIPGSPTRRDVREDRQGSPLVLRIRSVEVDTLAPIAGATVEIWQTDADGFYSGYTSYDPERFPPVVSLALRRSRPVDDTRFLRGRQITDDDGYVEFLTIVPGWYTPRTLHIHLGVSIADKAVLMTELFFSDEFTAEIQSLPEYAHRGGSPFTNTHDVALRLTNASPGSWPAIQPIESGGHRADVTLQIRR</sequence>
<keyword evidence="3" id="KW-1185">Reference proteome</keyword>
<dbReference type="RefSeq" id="WP_093954523.1">
    <property type="nucleotide sequence ID" value="NZ_NMUL01000101.1"/>
</dbReference>
<dbReference type="AlphaFoldDB" id="A0A229SKD3"/>
<evidence type="ECO:0000259" key="1">
    <source>
        <dbReference type="Pfam" id="PF00775"/>
    </source>
</evidence>
<evidence type="ECO:0000313" key="2">
    <source>
        <dbReference type="EMBL" id="OXM59101.1"/>
    </source>
</evidence>
<dbReference type="Proteomes" id="UP000215199">
    <property type="component" value="Unassembled WGS sequence"/>
</dbReference>
<dbReference type="InterPro" id="IPR015889">
    <property type="entry name" value="Intradiol_dOase_core"/>
</dbReference>
<gene>
    <name evidence="2" type="ORF">CF165_49425</name>
</gene>
<feature type="domain" description="Intradiol ring-cleavage dioxygenases" evidence="1">
    <location>
        <begin position="51"/>
        <end position="183"/>
    </location>
</feature>
<reference evidence="3" key="1">
    <citation type="submission" date="2017-07" db="EMBL/GenBank/DDBJ databases">
        <title>Comparative genome mining reveals phylogenetic distribution patterns of secondary metabolites in Amycolatopsis.</title>
        <authorList>
            <person name="Adamek M."/>
            <person name="Alanjary M."/>
            <person name="Sales-Ortells H."/>
            <person name="Goodfellow M."/>
            <person name="Bull A.T."/>
            <person name="Kalinowski J."/>
            <person name="Ziemert N."/>
        </authorList>
    </citation>
    <scope>NUCLEOTIDE SEQUENCE [LARGE SCALE GENOMIC DNA]</scope>
    <source>
        <strain evidence="3">H5</strain>
    </source>
</reference>
<keyword evidence="2" id="KW-0223">Dioxygenase</keyword>
<dbReference type="InterPro" id="IPR000627">
    <property type="entry name" value="Intradiol_dOase_C"/>
</dbReference>
<keyword evidence="2" id="KW-0560">Oxidoreductase</keyword>
<evidence type="ECO:0000313" key="3">
    <source>
        <dbReference type="Proteomes" id="UP000215199"/>
    </source>
</evidence>
<dbReference type="GO" id="GO:0008199">
    <property type="term" value="F:ferric iron binding"/>
    <property type="evidence" value="ECO:0007669"/>
    <property type="project" value="InterPro"/>
</dbReference>